<sequence>MSIPSSIKCFTLEVLILQIKVIIETEKEEKKINLKDLEKHLSEPIQIIKAEAEELPSGVGVFLPKFEKNPHTIKERCDFLKEISNKLAETFDEMGLFSDEIETIFKFLKVEFEFKEEKY</sequence>
<dbReference type="EMBL" id="BK032664">
    <property type="protein sequence ID" value="DAF53816.1"/>
    <property type="molecule type" value="Genomic_DNA"/>
</dbReference>
<reference evidence="1" key="1">
    <citation type="journal article" date="2021" name="Proc. Natl. Acad. Sci. U.S.A.">
        <title>A Catalog of Tens of Thousands of Viruses from Human Metagenomes Reveals Hidden Associations with Chronic Diseases.</title>
        <authorList>
            <person name="Tisza M.J."/>
            <person name="Buck C.B."/>
        </authorList>
    </citation>
    <scope>NUCLEOTIDE SEQUENCE</scope>
    <source>
        <strain evidence="1">CtZ2t4</strain>
    </source>
</reference>
<proteinExistence type="predicted"/>
<evidence type="ECO:0000313" key="1">
    <source>
        <dbReference type="EMBL" id="DAF53816.1"/>
    </source>
</evidence>
<name>A0A8S5SS86_9CAUD</name>
<accession>A0A8S5SS86</accession>
<protein>
    <submittedName>
        <fullName evidence="1">Uncharacterized protein</fullName>
    </submittedName>
</protein>
<organism evidence="1">
    <name type="scientific">Myoviridae sp. ctZ2t4</name>
    <dbReference type="NCBI Taxonomy" id="2827693"/>
    <lineage>
        <taxon>Viruses</taxon>
        <taxon>Duplodnaviria</taxon>
        <taxon>Heunggongvirae</taxon>
        <taxon>Uroviricota</taxon>
        <taxon>Caudoviricetes</taxon>
    </lineage>
</organism>